<evidence type="ECO:0000313" key="2">
    <source>
        <dbReference type="EMBL" id="KAK9851677.1"/>
    </source>
</evidence>
<organism evidence="2 3">
    <name type="scientific">Apatococcus fuscideae</name>
    <dbReference type="NCBI Taxonomy" id="2026836"/>
    <lineage>
        <taxon>Eukaryota</taxon>
        <taxon>Viridiplantae</taxon>
        <taxon>Chlorophyta</taxon>
        <taxon>core chlorophytes</taxon>
        <taxon>Trebouxiophyceae</taxon>
        <taxon>Chlorellales</taxon>
        <taxon>Chlorellaceae</taxon>
        <taxon>Apatococcus</taxon>
    </lineage>
</organism>
<feature type="transmembrane region" description="Helical" evidence="1">
    <location>
        <begin position="148"/>
        <end position="167"/>
    </location>
</feature>
<sequence length="238" mass="25094">MARGGPRGGGGGGGKKGGLGAIPGVAFVLTALAALVLPLWILAFLGWCVQVAGLAAVQYSQGRHFVMFDWFITVFELVVLLAMPGYLLARRCTPGIVALKAVVTVLEILRTNVWNNARLGRNDLGVNYTQVDSVTNPGLNASRTRVEVLFAGYLITSFFNILVLIALGNLPSASAQDAEYLENKGKQAAGAHDNDQHHHQPAAEPFSSTAVAVAGPNETVTTVTQGPIYPGEHGAHRV</sequence>
<dbReference type="EMBL" id="JALJOV010001230">
    <property type="protein sequence ID" value="KAK9851677.1"/>
    <property type="molecule type" value="Genomic_DNA"/>
</dbReference>
<gene>
    <name evidence="2" type="ORF">WJX84_001456</name>
</gene>
<feature type="transmembrane region" description="Helical" evidence="1">
    <location>
        <begin position="67"/>
        <end position="89"/>
    </location>
</feature>
<keyword evidence="3" id="KW-1185">Reference proteome</keyword>
<evidence type="ECO:0000256" key="1">
    <source>
        <dbReference type="SAM" id="Phobius"/>
    </source>
</evidence>
<feature type="transmembrane region" description="Helical" evidence="1">
    <location>
        <begin position="21"/>
        <end position="47"/>
    </location>
</feature>
<comment type="caution">
    <text evidence="2">The sequence shown here is derived from an EMBL/GenBank/DDBJ whole genome shotgun (WGS) entry which is preliminary data.</text>
</comment>
<keyword evidence="1" id="KW-0812">Transmembrane</keyword>
<accession>A0AAW1SQC3</accession>
<keyword evidence="1" id="KW-0472">Membrane</keyword>
<reference evidence="2 3" key="1">
    <citation type="journal article" date="2024" name="Nat. Commun.">
        <title>Phylogenomics reveals the evolutionary origins of lichenization in chlorophyte algae.</title>
        <authorList>
            <person name="Puginier C."/>
            <person name="Libourel C."/>
            <person name="Otte J."/>
            <person name="Skaloud P."/>
            <person name="Haon M."/>
            <person name="Grisel S."/>
            <person name="Petersen M."/>
            <person name="Berrin J.G."/>
            <person name="Delaux P.M."/>
            <person name="Dal Grande F."/>
            <person name="Keller J."/>
        </authorList>
    </citation>
    <scope>NUCLEOTIDE SEQUENCE [LARGE SCALE GENOMIC DNA]</scope>
    <source>
        <strain evidence="2 3">SAG 2523</strain>
    </source>
</reference>
<keyword evidence="1" id="KW-1133">Transmembrane helix</keyword>
<dbReference type="AlphaFoldDB" id="A0AAW1SQC3"/>
<proteinExistence type="predicted"/>
<dbReference type="Proteomes" id="UP001485043">
    <property type="component" value="Unassembled WGS sequence"/>
</dbReference>
<evidence type="ECO:0000313" key="3">
    <source>
        <dbReference type="Proteomes" id="UP001485043"/>
    </source>
</evidence>
<name>A0AAW1SQC3_9CHLO</name>
<protein>
    <submittedName>
        <fullName evidence="2">Uncharacterized protein</fullName>
    </submittedName>
</protein>